<feature type="transmembrane region" description="Helical" evidence="1">
    <location>
        <begin position="389"/>
        <end position="406"/>
    </location>
</feature>
<feature type="transmembrane region" description="Helical" evidence="1">
    <location>
        <begin position="24"/>
        <end position="46"/>
    </location>
</feature>
<evidence type="ECO:0000256" key="1">
    <source>
        <dbReference type="SAM" id="Phobius"/>
    </source>
</evidence>
<keyword evidence="1" id="KW-1133">Transmembrane helix</keyword>
<keyword evidence="1" id="KW-0812">Transmembrane</keyword>
<accession>A0A2W5X0I8</accession>
<dbReference type="Proteomes" id="UP000248783">
    <property type="component" value="Unassembled WGS sequence"/>
</dbReference>
<dbReference type="EMBL" id="QKWH01000003">
    <property type="protein sequence ID" value="PZR53755.1"/>
    <property type="molecule type" value="Genomic_DNA"/>
</dbReference>
<dbReference type="AlphaFoldDB" id="A0A2W5X0I8"/>
<feature type="transmembrane region" description="Helical" evidence="1">
    <location>
        <begin position="84"/>
        <end position="103"/>
    </location>
</feature>
<organism evidence="2 3">
    <name type="scientific">Xylanimonas oleitrophica</name>
    <dbReference type="NCBI Taxonomy" id="2607479"/>
    <lineage>
        <taxon>Bacteria</taxon>
        <taxon>Bacillati</taxon>
        <taxon>Actinomycetota</taxon>
        <taxon>Actinomycetes</taxon>
        <taxon>Micrococcales</taxon>
        <taxon>Promicromonosporaceae</taxon>
        <taxon>Xylanimonas</taxon>
    </lineage>
</organism>
<feature type="transmembrane region" description="Helical" evidence="1">
    <location>
        <begin position="245"/>
        <end position="267"/>
    </location>
</feature>
<keyword evidence="1" id="KW-0472">Membrane</keyword>
<evidence type="ECO:0000313" key="2">
    <source>
        <dbReference type="EMBL" id="PZR53755.1"/>
    </source>
</evidence>
<feature type="transmembrane region" description="Helical" evidence="1">
    <location>
        <begin position="123"/>
        <end position="144"/>
    </location>
</feature>
<reference evidence="2 3" key="1">
    <citation type="submission" date="2018-06" db="EMBL/GenBank/DDBJ databases">
        <title>Whole genome sequencing of a novel hydrocarbon degrading bacterial strain, PW21 isolated from oil contaminated produced water sample.</title>
        <authorList>
            <person name="Nagkirti P."/>
            <person name="Shaikh A."/>
            <person name="Gowdaman V."/>
            <person name="Engineer A.E."/>
            <person name="Dagar S."/>
            <person name="Dhakephalkar P.K."/>
        </authorList>
    </citation>
    <scope>NUCLEOTIDE SEQUENCE [LARGE SCALE GENOMIC DNA]</scope>
    <source>
        <strain evidence="2 3">PW21</strain>
    </source>
</reference>
<comment type="caution">
    <text evidence="2">The sequence shown here is derived from an EMBL/GenBank/DDBJ whole genome shotgun (WGS) entry which is preliminary data.</text>
</comment>
<evidence type="ECO:0000313" key="3">
    <source>
        <dbReference type="Proteomes" id="UP000248783"/>
    </source>
</evidence>
<feature type="transmembrane region" description="Helical" evidence="1">
    <location>
        <begin position="52"/>
        <end position="77"/>
    </location>
</feature>
<feature type="transmembrane region" description="Helical" evidence="1">
    <location>
        <begin position="288"/>
        <end position="312"/>
    </location>
</feature>
<gene>
    <name evidence="2" type="ORF">DNL40_06425</name>
</gene>
<name>A0A2W5X0I8_9MICO</name>
<feature type="transmembrane region" description="Helical" evidence="1">
    <location>
        <begin position="324"/>
        <end position="349"/>
    </location>
</feature>
<sequence>MTGREAVHTLGGQFRPGVVLRGRALALLGGTVTVGALVTAAAAAGGGSAREVVLWAAAGGLTAPAALAVGAAAQVAVWRREATVLASVLLAVGVAAATAPRPVPLIACARVATGEPVPCSDPGPGVAGLVLAAVTAAVSCWVVLRTVPARLDVDDVAARGARFRAAGEGLGTGDALAVSRAVGVRPRGPRRVWDAGRPLALLTRAPVLARDLLGLRRRPWTTATATAAGITGSFLLLAVPETAGTVVGAVLLYVAVCGVAGGLAAFSRQPVPGGLFPGSAARVHGAHLLAPALVAALAIVTGAVLAAVATVLRDPAPRADATLVVALAALTVTVRAWVLSSTVVPAALFTPVASPLGDLSVVTVLAYHLRGWLVVSGAAWLAATAEGDAAWGPTAVVAVLFGWSAARKAGQVRE</sequence>
<proteinExistence type="predicted"/>
<protein>
    <submittedName>
        <fullName evidence="2">Uncharacterized protein</fullName>
    </submittedName>
</protein>
<keyword evidence="3" id="KW-1185">Reference proteome</keyword>